<accession>X1Q4J0</accession>
<protein>
    <recommendedName>
        <fullName evidence="3">Bacterial type II secretion system protein E domain-containing protein</fullName>
    </recommendedName>
</protein>
<dbReference type="PANTHER" id="PTHR30258">
    <property type="entry name" value="TYPE II SECRETION SYSTEM PROTEIN GSPE-RELATED"/>
    <property type="match status" value="1"/>
</dbReference>
<evidence type="ECO:0000259" key="3">
    <source>
        <dbReference type="Pfam" id="PF00437"/>
    </source>
</evidence>
<dbReference type="InterPro" id="IPR001482">
    <property type="entry name" value="T2SS/T4SS_dom"/>
</dbReference>
<proteinExistence type="predicted"/>
<organism evidence="4">
    <name type="scientific">marine sediment metagenome</name>
    <dbReference type="NCBI Taxonomy" id="412755"/>
    <lineage>
        <taxon>unclassified sequences</taxon>
        <taxon>metagenomes</taxon>
        <taxon>ecological metagenomes</taxon>
    </lineage>
</organism>
<keyword evidence="1" id="KW-0547">Nucleotide-binding</keyword>
<dbReference type="Gene3D" id="3.40.50.300">
    <property type="entry name" value="P-loop containing nucleotide triphosphate hydrolases"/>
    <property type="match status" value="1"/>
</dbReference>
<reference evidence="4" key="1">
    <citation type="journal article" date="2014" name="Front. Microbiol.">
        <title>High frequency of phylogenetically diverse reductive dehalogenase-homologous genes in deep subseafloor sedimentary metagenomes.</title>
        <authorList>
            <person name="Kawai M."/>
            <person name="Futagami T."/>
            <person name="Toyoda A."/>
            <person name="Takaki Y."/>
            <person name="Nishi S."/>
            <person name="Hori S."/>
            <person name="Arai W."/>
            <person name="Tsubouchi T."/>
            <person name="Morono Y."/>
            <person name="Uchiyama I."/>
            <person name="Ito T."/>
            <person name="Fujiyama A."/>
            <person name="Inagaki F."/>
            <person name="Takami H."/>
        </authorList>
    </citation>
    <scope>NUCLEOTIDE SEQUENCE</scope>
    <source>
        <strain evidence="4">Expedition CK06-06</strain>
    </source>
</reference>
<gene>
    <name evidence="4" type="ORF">S12H4_01663</name>
</gene>
<sequence length="85" mass="9533">MMVKLNCTEEQVVLFCKNTGYYGRTSIYELIVLEEEFRALIISKASSNIIKDTAIKKGMKTLKDSGLEKVMQGITTLEEVIRVAG</sequence>
<dbReference type="InterPro" id="IPR027417">
    <property type="entry name" value="P-loop_NTPase"/>
</dbReference>
<dbReference type="AlphaFoldDB" id="X1Q4J0"/>
<dbReference type="PANTHER" id="PTHR30258:SF1">
    <property type="entry name" value="PROTEIN TRANSPORT PROTEIN HOFB HOMOLOG"/>
    <property type="match status" value="1"/>
</dbReference>
<dbReference type="SUPFAM" id="SSF52540">
    <property type="entry name" value="P-loop containing nucleoside triphosphate hydrolases"/>
    <property type="match status" value="1"/>
</dbReference>
<dbReference type="GO" id="GO:0016887">
    <property type="term" value="F:ATP hydrolysis activity"/>
    <property type="evidence" value="ECO:0007669"/>
    <property type="project" value="TreeGrafter"/>
</dbReference>
<evidence type="ECO:0000256" key="2">
    <source>
        <dbReference type="ARBA" id="ARBA00022840"/>
    </source>
</evidence>
<dbReference type="EMBL" id="BARW01000350">
    <property type="protein sequence ID" value="GAI63148.1"/>
    <property type="molecule type" value="Genomic_DNA"/>
</dbReference>
<feature type="domain" description="Bacterial type II secretion system protein E" evidence="3">
    <location>
        <begin position="15"/>
        <end position="82"/>
    </location>
</feature>
<dbReference type="GO" id="GO:0005886">
    <property type="term" value="C:plasma membrane"/>
    <property type="evidence" value="ECO:0007669"/>
    <property type="project" value="TreeGrafter"/>
</dbReference>
<dbReference type="Pfam" id="PF00437">
    <property type="entry name" value="T2SSE"/>
    <property type="match status" value="1"/>
</dbReference>
<name>X1Q4J0_9ZZZZ</name>
<dbReference type="GO" id="GO:0005524">
    <property type="term" value="F:ATP binding"/>
    <property type="evidence" value="ECO:0007669"/>
    <property type="project" value="UniProtKB-KW"/>
</dbReference>
<evidence type="ECO:0000313" key="4">
    <source>
        <dbReference type="EMBL" id="GAI63148.1"/>
    </source>
</evidence>
<evidence type="ECO:0000256" key="1">
    <source>
        <dbReference type="ARBA" id="ARBA00022741"/>
    </source>
</evidence>
<keyword evidence="2" id="KW-0067">ATP-binding</keyword>
<comment type="caution">
    <text evidence="4">The sequence shown here is derived from an EMBL/GenBank/DDBJ whole genome shotgun (WGS) entry which is preliminary data.</text>
</comment>